<evidence type="ECO:0000313" key="3">
    <source>
        <dbReference type="Proteomes" id="UP001519460"/>
    </source>
</evidence>
<sequence length="171" mass="18913">MASPSTHNLPLVSTHLDLILRYGIGWDRTVNLVCVNMIQGEEFVSVHTINFKIPPSAEFTSKKANRLIILFTDHCDRQEDTGHIQGTACHETSSTSATTVRVDRGWGEDREAVGNEPCPRPEETRSRLPGCTGHSLGTVCLASSSTWRSCPHMGRKDKEGVNRRLLHQGPP</sequence>
<keyword evidence="3" id="KW-1185">Reference proteome</keyword>
<comment type="caution">
    <text evidence="2">The sequence shown here is derived from an EMBL/GenBank/DDBJ whole genome shotgun (WGS) entry which is preliminary data.</text>
</comment>
<organism evidence="2 3">
    <name type="scientific">Batillaria attramentaria</name>
    <dbReference type="NCBI Taxonomy" id="370345"/>
    <lineage>
        <taxon>Eukaryota</taxon>
        <taxon>Metazoa</taxon>
        <taxon>Spiralia</taxon>
        <taxon>Lophotrochozoa</taxon>
        <taxon>Mollusca</taxon>
        <taxon>Gastropoda</taxon>
        <taxon>Caenogastropoda</taxon>
        <taxon>Sorbeoconcha</taxon>
        <taxon>Cerithioidea</taxon>
        <taxon>Batillariidae</taxon>
        <taxon>Batillaria</taxon>
    </lineage>
</organism>
<accession>A0ABD0K3H1</accession>
<name>A0ABD0K3H1_9CAEN</name>
<dbReference type="EMBL" id="JACVVK020000259">
    <property type="protein sequence ID" value="KAK7481608.1"/>
    <property type="molecule type" value="Genomic_DNA"/>
</dbReference>
<reference evidence="2 3" key="1">
    <citation type="journal article" date="2023" name="Sci. Data">
        <title>Genome assembly of the Korean intertidal mud-creeper Batillaria attramentaria.</title>
        <authorList>
            <person name="Patra A.K."/>
            <person name="Ho P.T."/>
            <person name="Jun S."/>
            <person name="Lee S.J."/>
            <person name="Kim Y."/>
            <person name="Won Y.J."/>
        </authorList>
    </citation>
    <scope>NUCLEOTIDE SEQUENCE [LARGE SCALE GENOMIC DNA]</scope>
    <source>
        <strain evidence="2">Wonlab-2016</strain>
    </source>
</reference>
<feature type="region of interest" description="Disordered" evidence="1">
    <location>
        <begin position="150"/>
        <end position="171"/>
    </location>
</feature>
<proteinExistence type="predicted"/>
<gene>
    <name evidence="2" type="ORF">BaRGS_00027124</name>
</gene>
<protein>
    <submittedName>
        <fullName evidence="2">Uncharacterized protein</fullName>
    </submittedName>
</protein>
<dbReference type="AlphaFoldDB" id="A0ABD0K3H1"/>
<evidence type="ECO:0000256" key="1">
    <source>
        <dbReference type="SAM" id="MobiDB-lite"/>
    </source>
</evidence>
<dbReference type="Proteomes" id="UP001519460">
    <property type="component" value="Unassembled WGS sequence"/>
</dbReference>
<evidence type="ECO:0000313" key="2">
    <source>
        <dbReference type="EMBL" id="KAK7481608.1"/>
    </source>
</evidence>